<sequence>MILMITSNRSQYHHFATSPAPCSPLKSKPPHSALPSQWLDSSPPDARSLSPQNNSDFSSAGGSPPLGHLLTSAIPLIAPAQNSDDEIIPTAIVIKNIPKCEMLLEIVAPLSIPLCFNYHLDQQVLAALNGFDVQGRKLRVEYKKLEKEKQQRAAVVAIVGVTSVGVAPLYQDYDTTLPSATRSFSAGSIYQQQYPHPPSLSSAISFSQYNHSLNTTPAISVVPTP</sequence>
<gene>
    <name evidence="2" type="ORF">M378DRAFT_14006</name>
</gene>
<dbReference type="InParanoid" id="A0A0C2WGS3"/>
<keyword evidence="3" id="KW-1185">Reference proteome</keyword>
<feature type="compositionally biased region" description="Polar residues" evidence="1">
    <location>
        <begin position="49"/>
        <end position="61"/>
    </location>
</feature>
<protein>
    <recommendedName>
        <fullName evidence="4">RRM domain-containing protein</fullName>
    </recommendedName>
</protein>
<evidence type="ECO:0008006" key="4">
    <source>
        <dbReference type="Google" id="ProtNLM"/>
    </source>
</evidence>
<dbReference type="Proteomes" id="UP000054549">
    <property type="component" value="Unassembled WGS sequence"/>
</dbReference>
<feature type="region of interest" description="Disordered" evidence="1">
    <location>
        <begin position="19"/>
        <end position="62"/>
    </location>
</feature>
<name>A0A0C2WGS3_AMAMK</name>
<accession>A0A0C2WGS3</accession>
<dbReference type="STRING" id="946122.A0A0C2WGS3"/>
<dbReference type="OrthoDB" id="434258at2759"/>
<dbReference type="EMBL" id="KN818295">
    <property type="protein sequence ID" value="KIL60652.1"/>
    <property type="molecule type" value="Genomic_DNA"/>
</dbReference>
<dbReference type="HOGENOM" id="CLU_1229663_0_0_1"/>
<dbReference type="AlphaFoldDB" id="A0A0C2WGS3"/>
<organism evidence="2 3">
    <name type="scientific">Amanita muscaria (strain Koide BX008)</name>
    <dbReference type="NCBI Taxonomy" id="946122"/>
    <lineage>
        <taxon>Eukaryota</taxon>
        <taxon>Fungi</taxon>
        <taxon>Dikarya</taxon>
        <taxon>Basidiomycota</taxon>
        <taxon>Agaricomycotina</taxon>
        <taxon>Agaricomycetes</taxon>
        <taxon>Agaricomycetidae</taxon>
        <taxon>Agaricales</taxon>
        <taxon>Pluteineae</taxon>
        <taxon>Amanitaceae</taxon>
        <taxon>Amanita</taxon>
    </lineage>
</organism>
<proteinExistence type="predicted"/>
<reference evidence="2 3" key="1">
    <citation type="submission" date="2014-04" db="EMBL/GenBank/DDBJ databases">
        <title>Evolutionary Origins and Diversification of the Mycorrhizal Mutualists.</title>
        <authorList>
            <consortium name="DOE Joint Genome Institute"/>
            <consortium name="Mycorrhizal Genomics Consortium"/>
            <person name="Kohler A."/>
            <person name="Kuo A."/>
            <person name="Nagy L.G."/>
            <person name="Floudas D."/>
            <person name="Copeland A."/>
            <person name="Barry K.W."/>
            <person name="Cichocki N."/>
            <person name="Veneault-Fourrey C."/>
            <person name="LaButti K."/>
            <person name="Lindquist E.A."/>
            <person name="Lipzen A."/>
            <person name="Lundell T."/>
            <person name="Morin E."/>
            <person name="Murat C."/>
            <person name="Riley R."/>
            <person name="Ohm R."/>
            <person name="Sun H."/>
            <person name="Tunlid A."/>
            <person name="Henrissat B."/>
            <person name="Grigoriev I.V."/>
            <person name="Hibbett D.S."/>
            <person name="Martin F."/>
        </authorList>
    </citation>
    <scope>NUCLEOTIDE SEQUENCE [LARGE SCALE GENOMIC DNA]</scope>
    <source>
        <strain evidence="2 3">Koide BX008</strain>
    </source>
</reference>
<evidence type="ECO:0000313" key="3">
    <source>
        <dbReference type="Proteomes" id="UP000054549"/>
    </source>
</evidence>
<evidence type="ECO:0000256" key="1">
    <source>
        <dbReference type="SAM" id="MobiDB-lite"/>
    </source>
</evidence>
<evidence type="ECO:0000313" key="2">
    <source>
        <dbReference type="EMBL" id="KIL60652.1"/>
    </source>
</evidence>